<evidence type="ECO:0000256" key="4">
    <source>
        <dbReference type="ARBA" id="ARBA00022475"/>
    </source>
</evidence>
<evidence type="ECO:0000256" key="2">
    <source>
        <dbReference type="ARBA" id="ARBA00007019"/>
    </source>
</evidence>
<organism evidence="16 17">
    <name type="scientific">Corynebacterium frankenforstense DSM 45800</name>
    <dbReference type="NCBI Taxonomy" id="1437875"/>
    <lineage>
        <taxon>Bacteria</taxon>
        <taxon>Bacillati</taxon>
        <taxon>Actinomycetota</taxon>
        <taxon>Actinomycetes</taxon>
        <taxon>Mycobacteriales</taxon>
        <taxon>Corynebacteriaceae</taxon>
        <taxon>Corynebacterium</taxon>
    </lineage>
</organism>
<dbReference type="Proteomes" id="UP000185434">
    <property type="component" value="Chromosome"/>
</dbReference>
<feature type="transmembrane region" description="Helical" evidence="12">
    <location>
        <begin position="228"/>
        <end position="253"/>
    </location>
</feature>
<dbReference type="GO" id="GO:0005886">
    <property type="term" value="C:plasma membrane"/>
    <property type="evidence" value="ECO:0007669"/>
    <property type="project" value="UniProtKB-SubCell"/>
</dbReference>
<dbReference type="AlphaFoldDB" id="A0A1L7CRY2"/>
<keyword evidence="10 12" id="KW-0406">Ion transport</keyword>
<dbReference type="STRING" id="1437875.CFRA_04220"/>
<dbReference type="InterPro" id="IPR023051">
    <property type="entry name" value="Kup"/>
</dbReference>
<keyword evidence="11 12" id="KW-0472">Membrane</keyword>
<dbReference type="PANTHER" id="PTHR30540:SF79">
    <property type="entry name" value="LOW AFFINITY POTASSIUM TRANSPORT SYSTEM PROTEIN KUP"/>
    <property type="match status" value="1"/>
</dbReference>
<accession>A0A1L7CRY2</accession>
<evidence type="ECO:0000256" key="6">
    <source>
        <dbReference type="ARBA" id="ARBA00022692"/>
    </source>
</evidence>
<dbReference type="Pfam" id="PF22776">
    <property type="entry name" value="K_trans_C"/>
    <property type="match status" value="1"/>
</dbReference>
<keyword evidence="6 12" id="KW-0812">Transmembrane</keyword>
<comment type="similarity">
    <text evidence="2 12">Belongs to the HAK/KUP transporter (TC 2.A.72) family.</text>
</comment>
<feature type="transmembrane region" description="Helical" evidence="12">
    <location>
        <begin position="156"/>
        <end position="174"/>
    </location>
</feature>
<evidence type="ECO:0000256" key="8">
    <source>
        <dbReference type="ARBA" id="ARBA00022958"/>
    </source>
</evidence>
<evidence type="ECO:0000256" key="9">
    <source>
        <dbReference type="ARBA" id="ARBA00022989"/>
    </source>
</evidence>
<dbReference type="RefSeq" id="WP_075663590.1">
    <property type="nucleotide sequence ID" value="NZ_CP009247.1"/>
</dbReference>
<sequence length="678" mass="70954">MTTRSGARTAPRHGARLAAGTAALGVVFGDIGTSPLYVLRAVFTVHHGAVPLTDATVIGAVSALIWTVFLIVAVKYVLLVLRADNDGEGGVIALAALVRARVAAAGGDTSARRRLLTVLGGVGVFGAALFFGDAVITPAISVLSAVEGVRVAVPRLSNSLILPLALGVLTALFAAQRRGTEKVGRVFGPVMLVWFLTLAAVGVPQILARPGILAALSPLPAVEFLVGHPLAGFFAAGALVLATTGAEALYADIAHFGRRPIQETWFAVVLPALVLNYLGQGAGLLRDPARVADPFFTLVPQRFGFLLVLLATAATVIASQAVISGAFSVVRQAIRLGHLPRMRVVHTSERASGQVYIPAVTLLLYCAVVAVILIFRDSGRLSSAYGLAVCTDFLVTSTLLCLLTRFGWRWPAWASALLAVCLAAVELPLAAANAAKIATGGWLPLLIAAVLVIVMDTFRRGEARVRAARLAREGTLDQLEEKLALRQPARVPGTVVYPHSLVETAPFSLLATTAMGRTLHQRVIVLSVRTRAVPHVAPGERLTVQPTATPGLEHWTVDLGFADDADVVGVLDAAGCAGRVTAVTGPAVTGPGVTASAVAGPSARDAGDGEAGRDGRGGPDGPVMWVLSRAEVTVTDSPGMARWRKRLYVLLTRLAPPPQWTRTLPEKRCVTVSRRVPV</sequence>
<dbReference type="EMBL" id="CP009247">
    <property type="protein sequence ID" value="APT88603.1"/>
    <property type="molecule type" value="Genomic_DNA"/>
</dbReference>
<evidence type="ECO:0000259" key="14">
    <source>
        <dbReference type="Pfam" id="PF02705"/>
    </source>
</evidence>
<dbReference type="InterPro" id="IPR003855">
    <property type="entry name" value="K+_transporter"/>
</dbReference>
<feature type="transmembrane region" description="Helical" evidence="12">
    <location>
        <begin position="305"/>
        <end position="334"/>
    </location>
</feature>
<feature type="domain" description="K+ potassium transporter C-terminal" evidence="15">
    <location>
        <begin position="492"/>
        <end position="675"/>
    </location>
</feature>
<dbReference type="InterPro" id="IPR053951">
    <property type="entry name" value="K_trans_N"/>
</dbReference>
<feature type="transmembrane region" description="Helical" evidence="12">
    <location>
        <begin position="437"/>
        <end position="458"/>
    </location>
</feature>
<dbReference type="KEGG" id="cfk:CFRA_04220"/>
<feature type="transmembrane region" description="Helical" evidence="12">
    <location>
        <begin position="115"/>
        <end position="136"/>
    </location>
</feature>
<dbReference type="Pfam" id="PF02705">
    <property type="entry name" value="K_trans"/>
    <property type="match status" value="1"/>
</dbReference>
<keyword evidence="5 12" id="KW-0633">Potassium transport</keyword>
<comment type="function">
    <text evidence="12">Transport of potassium into the cell. Likely operates as a K(+):H(+) symporter.</text>
</comment>
<keyword evidence="3 12" id="KW-0813">Transport</keyword>
<keyword evidence="9 12" id="KW-1133">Transmembrane helix</keyword>
<evidence type="ECO:0000256" key="7">
    <source>
        <dbReference type="ARBA" id="ARBA00022847"/>
    </source>
</evidence>
<evidence type="ECO:0000313" key="17">
    <source>
        <dbReference type="Proteomes" id="UP000185434"/>
    </source>
</evidence>
<feature type="transmembrane region" description="Helical" evidence="12">
    <location>
        <begin position="56"/>
        <end position="78"/>
    </location>
</feature>
<protein>
    <recommendedName>
        <fullName evidence="12">Probable potassium transport system protein Kup</fullName>
    </recommendedName>
</protein>
<dbReference type="InterPro" id="IPR053952">
    <property type="entry name" value="K_trans_C"/>
</dbReference>
<keyword evidence="17" id="KW-1185">Reference proteome</keyword>
<evidence type="ECO:0000256" key="5">
    <source>
        <dbReference type="ARBA" id="ARBA00022538"/>
    </source>
</evidence>
<gene>
    <name evidence="12" type="primary">kup</name>
    <name evidence="16" type="ORF">CFRA_04220</name>
</gene>
<name>A0A1L7CRY2_9CORY</name>
<dbReference type="HAMAP" id="MF_01522">
    <property type="entry name" value="Kup"/>
    <property type="match status" value="1"/>
</dbReference>
<evidence type="ECO:0000256" key="3">
    <source>
        <dbReference type="ARBA" id="ARBA00022448"/>
    </source>
</evidence>
<evidence type="ECO:0000256" key="11">
    <source>
        <dbReference type="ARBA" id="ARBA00023136"/>
    </source>
</evidence>
<reference evidence="16 17" key="1">
    <citation type="submission" date="2014-08" db="EMBL/GenBank/DDBJ databases">
        <title>Complete genome sequence of Corynebacterium frankenforstense ST18(T) (=DSM 45800(T)), isolated from raw cow milk.</title>
        <authorList>
            <person name="Ruckert C."/>
            <person name="Albersmeier A."/>
            <person name="Winkler A."/>
            <person name="Lipski A."/>
            <person name="Kalinowski J."/>
        </authorList>
    </citation>
    <scope>NUCLEOTIDE SEQUENCE [LARGE SCALE GENOMIC DNA]</scope>
    <source>
        <strain evidence="16 17">ST18</strain>
    </source>
</reference>
<feature type="transmembrane region" description="Helical" evidence="12">
    <location>
        <begin position="265"/>
        <end position="285"/>
    </location>
</feature>
<dbReference type="PANTHER" id="PTHR30540">
    <property type="entry name" value="OSMOTIC STRESS POTASSIUM TRANSPORTER"/>
    <property type="match status" value="1"/>
</dbReference>
<proteinExistence type="inferred from homology"/>
<dbReference type="GO" id="GO:0015079">
    <property type="term" value="F:potassium ion transmembrane transporter activity"/>
    <property type="evidence" value="ECO:0007669"/>
    <property type="project" value="UniProtKB-UniRule"/>
</dbReference>
<evidence type="ECO:0000256" key="10">
    <source>
        <dbReference type="ARBA" id="ARBA00023065"/>
    </source>
</evidence>
<keyword evidence="4 12" id="KW-1003">Cell membrane</keyword>
<feature type="transmembrane region" description="Helical" evidence="12">
    <location>
        <begin position="381"/>
        <end position="403"/>
    </location>
</feature>
<evidence type="ECO:0000259" key="15">
    <source>
        <dbReference type="Pfam" id="PF22776"/>
    </source>
</evidence>
<evidence type="ECO:0000256" key="1">
    <source>
        <dbReference type="ARBA" id="ARBA00004141"/>
    </source>
</evidence>
<evidence type="ECO:0000256" key="12">
    <source>
        <dbReference type="HAMAP-Rule" id="MF_01522"/>
    </source>
</evidence>
<dbReference type="GO" id="GO:0015293">
    <property type="term" value="F:symporter activity"/>
    <property type="evidence" value="ECO:0007669"/>
    <property type="project" value="UniProtKB-UniRule"/>
</dbReference>
<feature type="region of interest" description="Disordered" evidence="13">
    <location>
        <begin position="594"/>
        <end position="622"/>
    </location>
</feature>
<dbReference type="OrthoDB" id="9805577at2"/>
<keyword evidence="7 12" id="KW-0769">Symport</keyword>
<feature type="transmembrane region" description="Helical" evidence="12">
    <location>
        <begin position="410"/>
        <end position="431"/>
    </location>
</feature>
<feature type="transmembrane region" description="Helical" evidence="12">
    <location>
        <begin position="355"/>
        <end position="375"/>
    </location>
</feature>
<comment type="catalytic activity">
    <reaction evidence="12">
        <text>K(+)(in) + H(+)(in) = K(+)(out) + H(+)(out)</text>
        <dbReference type="Rhea" id="RHEA:28490"/>
        <dbReference type="ChEBI" id="CHEBI:15378"/>
        <dbReference type="ChEBI" id="CHEBI:29103"/>
    </reaction>
</comment>
<comment type="subcellular location">
    <subcellularLocation>
        <location evidence="12">Cell membrane</location>
        <topology evidence="12">Multi-pass membrane protein</topology>
    </subcellularLocation>
    <subcellularLocation>
        <location evidence="1">Membrane</location>
        <topology evidence="1">Multi-pass membrane protein</topology>
    </subcellularLocation>
</comment>
<keyword evidence="8 12" id="KW-0630">Potassium</keyword>
<feature type="transmembrane region" description="Helical" evidence="12">
    <location>
        <begin position="186"/>
        <end position="208"/>
    </location>
</feature>
<evidence type="ECO:0000313" key="16">
    <source>
        <dbReference type="EMBL" id="APT88603.1"/>
    </source>
</evidence>
<feature type="domain" description="K+ potassium transporter integral membrane" evidence="14">
    <location>
        <begin position="22"/>
        <end position="478"/>
    </location>
</feature>
<evidence type="ECO:0000256" key="13">
    <source>
        <dbReference type="SAM" id="MobiDB-lite"/>
    </source>
</evidence>
<feature type="compositionally biased region" description="Basic and acidic residues" evidence="13">
    <location>
        <begin position="605"/>
        <end position="617"/>
    </location>
</feature>